<feature type="compositionally biased region" description="Pro residues" evidence="1">
    <location>
        <begin position="200"/>
        <end position="209"/>
    </location>
</feature>
<dbReference type="Gene3D" id="2.60.98.50">
    <property type="match status" value="1"/>
</dbReference>
<feature type="compositionally biased region" description="Polar residues" evidence="1">
    <location>
        <begin position="239"/>
        <end position="251"/>
    </location>
</feature>
<reference evidence="3" key="1">
    <citation type="submission" date="2023-06" db="EMBL/GenBank/DDBJ databases">
        <authorList>
            <person name="Delattre M."/>
        </authorList>
    </citation>
    <scope>NUCLEOTIDE SEQUENCE</scope>
    <source>
        <strain evidence="3">AF72</strain>
    </source>
</reference>
<organism evidence="3 4">
    <name type="scientific">Mesorhabditis spiculigera</name>
    <dbReference type="NCBI Taxonomy" id="96644"/>
    <lineage>
        <taxon>Eukaryota</taxon>
        <taxon>Metazoa</taxon>
        <taxon>Ecdysozoa</taxon>
        <taxon>Nematoda</taxon>
        <taxon>Chromadorea</taxon>
        <taxon>Rhabditida</taxon>
        <taxon>Rhabditina</taxon>
        <taxon>Rhabditomorpha</taxon>
        <taxon>Rhabditoidea</taxon>
        <taxon>Rhabditidae</taxon>
        <taxon>Mesorhabditinae</taxon>
        <taxon>Mesorhabditis</taxon>
    </lineage>
</organism>
<feature type="non-terminal residue" evidence="3">
    <location>
        <position position="857"/>
    </location>
</feature>
<gene>
    <name evidence="3" type="ORF">MSPICULIGERA_LOCUS9837</name>
</gene>
<comment type="caution">
    <text evidence="3">The sequence shown here is derived from an EMBL/GenBank/DDBJ whole genome shotgun (WGS) entry which is preliminary data.</text>
</comment>
<evidence type="ECO:0000313" key="3">
    <source>
        <dbReference type="EMBL" id="CAJ0571431.1"/>
    </source>
</evidence>
<evidence type="ECO:0000256" key="1">
    <source>
        <dbReference type="SAM" id="MobiDB-lite"/>
    </source>
</evidence>
<evidence type="ECO:0000313" key="4">
    <source>
        <dbReference type="Proteomes" id="UP001177023"/>
    </source>
</evidence>
<feature type="region of interest" description="Disordered" evidence="1">
    <location>
        <begin position="833"/>
        <end position="857"/>
    </location>
</feature>
<feature type="compositionally biased region" description="Polar residues" evidence="1">
    <location>
        <begin position="848"/>
        <end position="857"/>
    </location>
</feature>
<feature type="domain" description="Phlebovirus glycoprotein G2 fusion" evidence="2">
    <location>
        <begin position="302"/>
        <end position="632"/>
    </location>
</feature>
<protein>
    <recommendedName>
        <fullName evidence="2">Phlebovirus glycoprotein G2 fusion domain-containing protein</fullName>
    </recommendedName>
</protein>
<keyword evidence="4" id="KW-1185">Reference proteome</keyword>
<dbReference type="Proteomes" id="UP001177023">
    <property type="component" value="Unassembled WGS sequence"/>
</dbReference>
<feature type="region of interest" description="Disordered" evidence="1">
    <location>
        <begin position="194"/>
        <end position="275"/>
    </location>
</feature>
<name>A0AA36CN97_9BILA</name>
<dbReference type="Pfam" id="PF07245">
    <property type="entry name" value="Phlebovirus_G2"/>
    <property type="match status" value="1"/>
</dbReference>
<dbReference type="EMBL" id="CATQJA010002565">
    <property type="protein sequence ID" value="CAJ0571431.1"/>
    <property type="molecule type" value="Genomic_DNA"/>
</dbReference>
<feature type="compositionally biased region" description="Low complexity" evidence="1">
    <location>
        <begin position="210"/>
        <end position="219"/>
    </location>
</feature>
<proteinExistence type="predicted"/>
<accession>A0AA36CN97</accession>
<feature type="compositionally biased region" description="Basic residues" evidence="1">
    <location>
        <begin position="220"/>
        <end position="232"/>
    </location>
</feature>
<dbReference type="AlphaFoldDB" id="A0AA36CN97"/>
<evidence type="ECO:0000259" key="2">
    <source>
        <dbReference type="Pfam" id="PF07245"/>
    </source>
</evidence>
<sequence length="857" mass="94588">MEFLLLSNLKIPLEAHNTQDCEFYGYNPASKNPGRHASFSCNEIYIEILLPFSTSQTRLRHCLPSHNCTYLEVESSNDPITLRIPIFDKPIYNRFTTALSLWQNTILIRHRNVSCPIPLCSTTISCTFCSLYGQQLYHCTHTIAISSLTISLGLTLAIICYLLKKTIFPTTSLFALWQNIRTRLARTAPITTSLPLATGIPPPDPPTSPPTTLDTTSNPRSRRPRHRKRLRRTHDDQSTHSTPLPSDIPNQATAANAPDPPHHHTAPPQLRYQKKPLPVKKPISSKAILLAIFAMLTNIQACSNIASLSGHNLHCSVDSQGTKKCAISSEHLLILPSTRQQTCLELNGLLQNNSHPLGQLHVQYLPLQFRCQPKTIFFTRQHTFETASSRRCKGAGPCEDNYCEKVDIHDRITEFDSTVNNYPGYSYCIPASPGFSAGCVLFTESGCMFYRLHARPLHTTIYQAFDCTAYTPLLRVSATFLDSNGLSTNYSALELSPGIPTQLSDHIRMTLGAISVPPSPLLASTFLKRLTDQKITRHPQHFNPPNPGTISQLICPSAKDAELFNCSFSQTTCQCHPGEDHVRCDCPTVNLDLYFDHPEHQLPLTTEQYTFTANSITNDLLIEMSTGTVTQIMIEIINASATVTSSSAICDFNISEFHGCINCDSGANAYYSCKTDFGTTTASLECLQRTWPIECTYQGISNFLTISQPSSTINTSCALHCNGITKSIPITGNLTHLPPIALQVARTNYVSALTESEGLSLTGIWDSITSGLFSNLRILLCSLAVIASILLLCCCYLQGCSSLLPHRFIAARGGPSPTTDTNCRPAECHRIGDHTTPNGIGSHHESYKTPTRPRSTE</sequence>
<dbReference type="Gene3D" id="2.60.40.3770">
    <property type="match status" value="1"/>
</dbReference>
<dbReference type="InterPro" id="IPR009878">
    <property type="entry name" value="Phlebovirus_G2_fusion"/>
</dbReference>